<feature type="domain" description="Cytochrome c" evidence="6">
    <location>
        <begin position="71"/>
        <end position="160"/>
    </location>
</feature>
<dbReference type="OrthoDB" id="955119at2"/>
<gene>
    <name evidence="7" type="ORF">SAMN05660313_02174</name>
</gene>
<dbReference type="EMBL" id="FPIY01000003">
    <property type="protein sequence ID" value="SFW52987.1"/>
    <property type="molecule type" value="Genomic_DNA"/>
</dbReference>
<dbReference type="Proteomes" id="UP000183257">
    <property type="component" value="Unassembled WGS sequence"/>
</dbReference>
<sequence length="160" mass="17734">MKRLLLILAAGVFMASCGDKKEDKKKDGFEMNRTKKEDKTTAKQEGVPVDMDNKGVGPIKSLDLGAEVDKEMATSGEAIFSSKCVACHATDMRLIGPAVKGVLDRRSPEWVMNMILNPEGMLKEDPIAKALYKEYNNALMTNQGLTEEEARAITEYFRTL</sequence>
<evidence type="ECO:0000256" key="4">
    <source>
        <dbReference type="PROSITE-ProRule" id="PRU00433"/>
    </source>
</evidence>
<dbReference type="InterPro" id="IPR036909">
    <property type="entry name" value="Cyt_c-like_dom_sf"/>
</dbReference>
<dbReference type="InterPro" id="IPR009056">
    <property type="entry name" value="Cyt_c-like_dom"/>
</dbReference>
<feature type="compositionally biased region" description="Basic and acidic residues" evidence="5">
    <location>
        <begin position="20"/>
        <end position="42"/>
    </location>
</feature>
<dbReference type="AlphaFoldDB" id="A0A1K1PZW4"/>
<dbReference type="PROSITE" id="PS51007">
    <property type="entry name" value="CYTC"/>
    <property type="match status" value="1"/>
</dbReference>
<dbReference type="GO" id="GO:0009055">
    <property type="term" value="F:electron transfer activity"/>
    <property type="evidence" value="ECO:0007669"/>
    <property type="project" value="InterPro"/>
</dbReference>
<evidence type="ECO:0000256" key="5">
    <source>
        <dbReference type="SAM" id="MobiDB-lite"/>
    </source>
</evidence>
<evidence type="ECO:0000259" key="6">
    <source>
        <dbReference type="PROSITE" id="PS51007"/>
    </source>
</evidence>
<dbReference type="STRING" id="76595.SAMN05660313_02174"/>
<keyword evidence="2 4" id="KW-0479">Metal-binding</keyword>
<evidence type="ECO:0000313" key="8">
    <source>
        <dbReference type="Proteomes" id="UP000183257"/>
    </source>
</evidence>
<accession>A0A1K1PZW4</accession>
<feature type="region of interest" description="Disordered" evidence="5">
    <location>
        <begin position="20"/>
        <end position="54"/>
    </location>
</feature>
<proteinExistence type="predicted"/>
<name>A0A1K1PZW4_9FLAO</name>
<dbReference type="SUPFAM" id="SSF46626">
    <property type="entry name" value="Cytochrome c"/>
    <property type="match status" value="1"/>
</dbReference>
<protein>
    <submittedName>
        <fullName evidence="7">Cytochrome c, mono-and diheme variants</fullName>
    </submittedName>
</protein>
<keyword evidence="3 4" id="KW-0408">Iron</keyword>
<dbReference type="Pfam" id="PF00034">
    <property type="entry name" value="Cytochrom_C"/>
    <property type="match status" value="1"/>
</dbReference>
<keyword evidence="1 4" id="KW-0349">Heme</keyword>
<dbReference type="GO" id="GO:0046872">
    <property type="term" value="F:metal ion binding"/>
    <property type="evidence" value="ECO:0007669"/>
    <property type="project" value="UniProtKB-KW"/>
</dbReference>
<evidence type="ECO:0000256" key="3">
    <source>
        <dbReference type="ARBA" id="ARBA00023004"/>
    </source>
</evidence>
<evidence type="ECO:0000256" key="1">
    <source>
        <dbReference type="ARBA" id="ARBA00022617"/>
    </source>
</evidence>
<dbReference type="PROSITE" id="PS51257">
    <property type="entry name" value="PROKAR_LIPOPROTEIN"/>
    <property type="match status" value="1"/>
</dbReference>
<dbReference type="Gene3D" id="1.10.760.10">
    <property type="entry name" value="Cytochrome c-like domain"/>
    <property type="match status" value="1"/>
</dbReference>
<dbReference type="GO" id="GO:0020037">
    <property type="term" value="F:heme binding"/>
    <property type="evidence" value="ECO:0007669"/>
    <property type="project" value="InterPro"/>
</dbReference>
<evidence type="ECO:0000256" key="2">
    <source>
        <dbReference type="ARBA" id="ARBA00022723"/>
    </source>
</evidence>
<evidence type="ECO:0000313" key="7">
    <source>
        <dbReference type="EMBL" id="SFW52987.1"/>
    </source>
</evidence>
<reference evidence="8" key="1">
    <citation type="submission" date="2016-11" db="EMBL/GenBank/DDBJ databases">
        <authorList>
            <person name="Varghese N."/>
            <person name="Submissions S."/>
        </authorList>
    </citation>
    <scope>NUCLEOTIDE SEQUENCE [LARGE SCALE GENOMIC DNA]</scope>
    <source>
        <strain evidence="8">DSM 24786</strain>
    </source>
</reference>
<dbReference type="RefSeq" id="WP_072303824.1">
    <property type="nucleotide sequence ID" value="NZ_CBDUMO010000020.1"/>
</dbReference>
<keyword evidence="8" id="KW-1185">Reference proteome</keyword>
<organism evidence="7 8">
    <name type="scientific">Cellulophaga fucicola</name>
    <dbReference type="NCBI Taxonomy" id="76595"/>
    <lineage>
        <taxon>Bacteria</taxon>
        <taxon>Pseudomonadati</taxon>
        <taxon>Bacteroidota</taxon>
        <taxon>Flavobacteriia</taxon>
        <taxon>Flavobacteriales</taxon>
        <taxon>Flavobacteriaceae</taxon>
        <taxon>Cellulophaga</taxon>
    </lineage>
</organism>